<dbReference type="EMBL" id="BTSX01000003">
    <property type="protein sequence ID" value="GMS87431.1"/>
    <property type="molecule type" value="Genomic_DNA"/>
</dbReference>
<sequence>YLIDHILDFNLLYIFLSEVSEEYSSEYGRRYSQQLLRHFQFLFFNHQSHIARFIRRREFRGIDNRSSFDGIVALNTDDVDAELNHDFIVCDVYLKANIHFFLRILFDFLRGRISCREDTIDWKNGIVRVMGRLGT</sequence>
<accession>A0AAV5SVQ9</accession>
<evidence type="ECO:0000313" key="1">
    <source>
        <dbReference type="EMBL" id="GMS87431.1"/>
    </source>
</evidence>
<feature type="non-terminal residue" evidence="1">
    <location>
        <position position="135"/>
    </location>
</feature>
<name>A0AAV5SVQ9_9BILA</name>
<gene>
    <name evidence="1" type="ORF">PENTCL1PPCAC_9606</name>
</gene>
<comment type="caution">
    <text evidence="1">The sequence shown here is derived from an EMBL/GenBank/DDBJ whole genome shotgun (WGS) entry which is preliminary data.</text>
</comment>
<reference evidence="1" key="1">
    <citation type="submission" date="2023-10" db="EMBL/GenBank/DDBJ databases">
        <title>Genome assembly of Pristionchus species.</title>
        <authorList>
            <person name="Yoshida K."/>
            <person name="Sommer R.J."/>
        </authorList>
    </citation>
    <scope>NUCLEOTIDE SEQUENCE</scope>
    <source>
        <strain evidence="1">RS0144</strain>
    </source>
</reference>
<dbReference type="AlphaFoldDB" id="A0AAV5SVQ9"/>
<protein>
    <submittedName>
        <fullName evidence="1">Uncharacterized protein</fullName>
    </submittedName>
</protein>
<keyword evidence="2" id="KW-1185">Reference proteome</keyword>
<dbReference type="Proteomes" id="UP001432027">
    <property type="component" value="Unassembled WGS sequence"/>
</dbReference>
<evidence type="ECO:0000313" key="2">
    <source>
        <dbReference type="Proteomes" id="UP001432027"/>
    </source>
</evidence>
<proteinExistence type="predicted"/>
<organism evidence="1 2">
    <name type="scientific">Pristionchus entomophagus</name>
    <dbReference type="NCBI Taxonomy" id="358040"/>
    <lineage>
        <taxon>Eukaryota</taxon>
        <taxon>Metazoa</taxon>
        <taxon>Ecdysozoa</taxon>
        <taxon>Nematoda</taxon>
        <taxon>Chromadorea</taxon>
        <taxon>Rhabditida</taxon>
        <taxon>Rhabditina</taxon>
        <taxon>Diplogasteromorpha</taxon>
        <taxon>Diplogasteroidea</taxon>
        <taxon>Neodiplogasteridae</taxon>
        <taxon>Pristionchus</taxon>
    </lineage>
</organism>
<feature type="non-terminal residue" evidence="1">
    <location>
        <position position="1"/>
    </location>
</feature>